<reference evidence="1 2" key="1">
    <citation type="submission" date="2021-07" db="EMBL/GenBank/DDBJ databases">
        <authorList>
            <person name="Palmer J.M."/>
        </authorList>
    </citation>
    <scope>NUCLEOTIDE SEQUENCE [LARGE SCALE GENOMIC DNA]</scope>
    <source>
        <strain evidence="1 2">AT_MEX2019</strain>
        <tissue evidence="1">Muscle</tissue>
    </source>
</reference>
<keyword evidence="2" id="KW-1185">Reference proteome</keyword>
<evidence type="ECO:0000313" key="2">
    <source>
        <dbReference type="Proteomes" id="UP001345963"/>
    </source>
</evidence>
<sequence length="153" mass="17047">MNPPQGLELPKHKLYHGYPPQGLLTSAATWLLAFCCPAISNSIMAFCPKALWCPSVSNNSSIMALLCPNSSNTMIATHLRDRGLPNIGKNMVTACPRDFKRNSNLIYCLRPQMYCSSMVIQSKYSNNNIMASFPKIPNSSSTIMAFYPRSQMY</sequence>
<dbReference type="EMBL" id="JAHUTI010050345">
    <property type="protein sequence ID" value="MED6248534.1"/>
    <property type="molecule type" value="Genomic_DNA"/>
</dbReference>
<accession>A0ABU7BFL3</accession>
<dbReference type="Proteomes" id="UP001345963">
    <property type="component" value="Unassembled WGS sequence"/>
</dbReference>
<protein>
    <submittedName>
        <fullName evidence="1">Uncharacterized protein</fullName>
    </submittedName>
</protein>
<name>A0ABU7BFL3_9TELE</name>
<proteinExistence type="predicted"/>
<organism evidence="1 2">
    <name type="scientific">Ataeniobius toweri</name>
    <dbReference type="NCBI Taxonomy" id="208326"/>
    <lineage>
        <taxon>Eukaryota</taxon>
        <taxon>Metazoa</taxon>
        <taxon>Chordata</taxon>
        <taxon>Craniata</taxon>
        <taxon>Vertebrata</taxon>
        <taxon>Euteleostomi</taxon>
        <taxon>Actinopterygii</taxon>
        <taxon>Neopterygii</taxon>
        <taxon>Teleostei</taxon>
        <taxon>Neoteleostei</taxon>
        <taxon>Acanthomorphata</taxon>
        <taxon>Ovalentaria</taxon>
        <taxon>Atherinomorphae</taxon>
        <taxon>Cyprinodontiformes</taxon>
        <taxon>Goodeidae</taxon>
        <taxon>Ataeniobius</taxon>
    </lineage>
</organism>
<evidence type="ECO:0000313" key="1">
    <source>
        <dbReference type="EMBL" id="MED6248534.1"/>
    </source>
</evidence>
<comment type="caution">
    <text evidence="1">The sequence shown here is derived from an EMBL/GenBank/DDBJ whole genome shotgun (WGS) entry which is preliminary data.</text>
</comment>
<gene>
    <name evidence="1" type="ORF">ATANTOWER_001690</name>
</gene>